<proteinExistence type="predicted"/>
<accession>A0A6A7BBS3</accession>
<organism evidence="1 2">
    <name type="scientific">Plenodomus tracheiphilus IPT5</name>
    <dbReference type="NCBI Taxonomy" id="1408161"/>
    <lineage>
        <taxon>Eukaryota</taxon>
        <taxon>Fungi</taxon>
        <taxon>Dikarya</taxon>
        <taxon>Ascomycota</taxon>
        <taxon>Pezizomycotina</taxon>
        <taxon>Dothideomycetes</taxon>
        <taxon>Pleosporomycetidae</taxon>
        <taxon>Pleosporales</taxon>
        <taxon>Pleosporineae</taxon>
        <taxon>Leptosphaeriaceae</taxon>
        <taxon>Plenodomus</taxon>
    </lineage>
</organism>
<sequence>MKARRRHLTAPAVISAMLPLSNLLSKVPFAVALAAAARLPDGHGIDQLSSKPMDVVEIGLIVLDQYLYSLSCMGQWFAARSIPTGHFALLASCLNCRGFLGLDLIAGICEIVVSTITYELASFPSGDRELYAIVQERCVAVTAR</sequence>
<evidence type="ECO:0000313" key="2">
    <source>
        <dbReference type="Proteomes" id="UP000799423"/>
    </source>
</evidence>
<name>A0A6A7BBS3_9PLEO</name>
<keyword evidence="2" id="KW-1185">Reference proteome</keyword>
<protein>
    <submittedName>
        <fullName evidence="1">Uncharacterized protein</fullName>
    </submittedName>
</protein>
<reference evidence="1" key="1">
    <citation type="submission" date="2020-01" db="EMBL/GenBank/DDBJ databases">
        <authorList>
            <consortium name="DOE Joint Genome Institute"/>
            <person name="Haridas S."/>
            <person name="Albert R."/>
            <person name="Binder M."/>
            <person name="Bloem J."/>
            <person name="Labutti K."/>
            <person name="Salamov A."/>
            <person name="Andreopoulos B."/>
            <person name="Baker S.E."/>
            <person name="Barry K."/>
            <person name="Bills G."/>
            <person name="Bluhm B.H."/>
            <person name="Cannon C."/>
            <person name="Castanera R."/>
            <person name="Culley D.E."/>
            <person name="Daum C."/>
            <person name="Ezra D."/>
            <person name="Gonzalez J.B."/>
            <person name="Henrissat B."/>
            <person name="Kuo A."/>
            <person name="Liang C."/>
            <person name="Lipzen A."/>
            <person name="Lutzoni F."/>
            <person name="Magnuson J."/>
            <person name="Mondo S."/>
            <person name="Nolan M."/>
            <person name="Ohm R."/>
            <person name="Pangilinan J."/>
            <person name="Park H.-J."/>
            <person name="Ramirez L."/>
            <person name="Alfaro M."/>
            <person name="Sun H."/>
            <person name="Tritt A."/>
            <person name="Yoshinaga Y."/>
            <person name="Zwiers L.-H."/>
            <person name="Turgeon B.G."/>
            <person name="Goodwin S.B."/>
            <person name="Spatafora J.W."/>
            <person name="Crous P.W."/>
            <person name="Grigoriev I.V."/>
        </authorList>
    </citation>
    <scope>NUCLEOTIDE SEQUENCE</scope>
    <source>
        <strain evidence="1">IPT5</strain>
    </source>
</reference>
<evidence type="ECO:0000313" key="1">
    <source>
        <dbReference type="EMBL" id="KAF2851789.1"/>
    </source>
</evidence>
<dbReference type="EMBL" id="MU006301">
    <property type="protein sequence ID" value="KAF2851789.1"/>
    <property type="molecule type" value="Genomic_DNA"/>
</dbReference>
<dbReference type="AlphaFoldDB" id="A0A6A7BBS3"/>
<gene>
    <name evidence="1" type="ORF">T440DRAFT_478303</name>
</gene>
<dbReference type="Proteomes" id="UP000799423">
    <property type="component" value="Unassembled WGS sequence"/>
</dbReference>